<evidence type="ECO:0000313" key="3">
    <source>
        <dbReference type="EMBL" id="MDP2501216.1"/>
    </source>
</evidence>
<reference evidence="3" key="2">
    <citation type="submission" date="2023-07" db="EMBL/GenBank/DDBJ databases">
        <title>Genome content predicts the carbon catabolic preferences of heterotrophic bacteria.</title>
        <authorList>
            <person name="Gralka M."/>
        </authorList>
    </citation>
    <scope>NUCLEOTIDE SEQUENCE</scope>
    <source>
        <strain evidence="3">6E02</strain>
    </source>
</reference>
<dbReference type="AlphaFoldDB" id="A0A2N7K428"/>
<dbReference type="Proteomes" id="UP000050463">
    <property type="component" value="Unassembled WGS sequence"/>
</dbReference>
<comment type="caution">
    <text evidence="2">The sequence shown here is derived from an EMBL/GenBank/DDBJ whole genome shotgun (WGS) entry which is preliminary data.</text>
</comment>
<keyword evidence="1" id="KW-0732">Signal</keyword>
<protein>
    <submittedName>
        <fullName evidence="2">Uncharacterized protein</fullName>
    </submittedName>
</protein>
<accession>A0A2N7K428</accession>
<dbReference type="EMBL" id="LIZK01000002">
    <property type="protein sequence ID" value="KPL95298.1"/>
    <property type="molecule type" value="Genomic_DNA"/>
</dbReference>
<feature type="chain" id="PRO_5043159572" evidence="1">
    <location>
        <begin position="20"/>
        <end position="132"/>
    </location>
</feature>
<dbReference type="Proteomes" id="UP001177935">
    <property type="component" value="Unassembled WGS sequence"/>
</dbReference>
<evidence type="ECO:0000313" key="4">
    <source>
        <dbReference type="Proteomes" id="UP000050463"/>
    </source>
</evidence>
<dbReference type="RefSeq" id="WP_017077911.1">
    <property type="nucleotide sequence ID" value="NZ_CAWNUI010000092.1"/>
</dbReference>
<evidence type="ECO:0000256" key="1">
    <source>
        <dbReference type="SAM" id="SignalP"/>
    </source>
</evidence>
<sequence>MVRKIVSLSILAMSFNASALTCTGVIDEVEVSSRYKYVRVFTKAYKNGKVGIEICGDRGAKSFSKIASDMDGGYENNCKAYLSMAEISLATGLPLKIVMRTPLTGCLDYGAYVNQTWVHSMSLVRKDSSNDE</sequence>
<feature type="signal peptide" evidence="1">
    <location>
        <begin position="1"/>
        <end position="19"/>
    </location>
</feature>
<name>A0A2N7K428_VIBSP</name>
<gene>
    <name evidence="2" type="ORF">AN168_06560</name>
    <name evidence="3" type="ORF">Q8W42_10895</name>
</gene>
<reference evidence="2 4" key="1">
    <citation type="submission" date="2015-08" db="EMBL/GenBank/DDBJ databases">
        <title>Draft Genome Sequence of Vibrio splendidus UCD-SED7.</title>
        <authorList>
            <person name="Lee R.D."/>
            <person name="Lang J.M."/>
            <person name="Coil D.A."/>
            <person name="Jospin G."/>
            <person name="Eisen J.A."/>
        </authorList>
    </citation>
    <scope>NUCLEOTIDE SEQUENCE [LARGE SCALE GENOMIC DNA]</scope>
    <source>
        <strain evidence="2 4">UCD-SED7</strain>
    </source>
</reference>
<evidence type="ECO:0000313" key="2">
    <source>
        <dbReference type="EMBL" id="KPL95298.1"/>
    </source>
</evidence>
<organism evidence="2 4">
    <name type="scientific">Vibrio splendidus</name>
    <dbReference type="NCBI Taxonomy" id="29497"/>
    <lineage>
        <taxon>Bacteria</taxon>
        <taxon>Pseudomonadati</taxon>
        <taxon>Pseudomonadota</taxon>
        <taxon>Gammaproteobacteria</taxon>
        <taxon>Vibrionales</taxon>
        <taxon>Vibrionaceae</taxon>
        <taxon>Vibrio</taxon>
    </lineage>
</organism>
<dbReference type="EMBL" id="JAUYVL010000004">
    <property type="protein sequence ID" value="MDP2501216.1"/>
    <property type="molecule type" value="Genomic_DNA"/>
</dbReference>
<proteinExistence type="predicted"/>